<accession>A0ABV0P1K1</accession>
<keyword evidence="3" id="KW-1185">Reference proteome</keyword>
<evidence type="ECO:0008006" key="4">
    <source>
        <dbReference type="Google" id="ProtNLM"/>
    </source>
</evidence>
<evidence type="ECO:0000313" key="2">
    <source>
        <dbReference type="EMBL" id="MEQ2177544.1"/>
    </source>
</evidence>
<evidence type="ECO:0000313" key="3">
    <source>
        <dbReference type="Proteomes" id="UP001476798"/>
    </source>
</evidence>
<proteinExistence type="predicted"/>
<evidence type="ECO:0000256" key="1">
    <source>
        <dbReference type="SAM" id="SignalP"/>
    </source>
</evidence>
<feature type="non-terminal residue" evidence="2">
    <location>
        <position position="134"/>
    </location>
</feature>
<gene>
    <name evidence="2" type="ORF">GOODEAATRI_004697</name>
</gene>
<organism evidence="2 3">
    <name type="scientific">Goodea atripinnis</name>
    <dbReference type="NCBI Taxonomy" id="208336"/>
    <lineage>
        <taxon>Eukaryota</taxon>
        <taxon>Metazoa</taxon>
        <taxon>Chordata</taxon>
        <taxon>Craniata</taxon>
        <taxon>Vertebrata</taxon>
        <taxon>Euteleostomi</taxon>
        <taxon>Actinopterygii</taxon>
        <taxon>Neopterygii</taxon>
        <taxon>Teleostei</taxon>
        <taxon>Neoteleostei</taxon>
        <taxon>Acanthomorphata</taxon>
        <taxon>Ovalentaria</taxon>
        <taxon>Atherinomorphae</taxon>
        <taxon>Cyprinodontiformes</taxon>
        <taxon>Goodeidae</taxon>
        <taxon>Goodea</taxon>
    </lineage>
</organism>
<reference evidence="2 3" key="1">
    <citation type="submission" date="2021-06" db="EMBL/GenBank/DDBJ databases">
        <authorList>
            <person name="Palmer J.M."/>
        </authorList>
    </citation>
    <scope>NUCLEOTIDE SEQUENCE [LARGE SCALE GENOMIC DNA]</scope>
    <source>
        <strain evidence="2 3">GA_2019</strain>
        <tissue evidence="2">Muscle</tissue>
    </source>
</reference>
<keyword evidence="1" id="KW-0732">Signal</keyword>
<protein>
    <recommendedName>
        <fullName evidence="4">Secreted protein</fullName>
    </recommendedName>
</protein>
<dbReference type="EMBL" id="JAHRIO010060171">
    <property type="protein sequence ID" value="MEQ2177544.1"/>
    <property type="molecule type" value="Genomic_DNA"/>
</dbReference>
<comment type="caution">
    <text evidence="2">The sequence shown here is derived from an EMBL/GenBank/DDBJ whole genome shotgun (WGS) entry which is preliminary data.</text>
</comment>
<name>A0ABV0P1K1_9TELE</name>
<dbReference type="Proteomes" id="UP001476798">
    <property type="component" value="Unassembled WGS sequence"/>
</dbReference>
<sequence>MCLALTFLQVFFTSITCTFRICACLKPQMVVHVVKDDIPALSDRSATTSTNTGSLVYQNTIKGDAQMQVTVNHWREPRCCCNTILPRRMFWFHPCPAECASTARYTQSASNPTHFLCYLFMPFLCNPLTFKAVN</sequence>
<feature type="chain" id="PRO_5045256129" description="Secreted protein" evidence="1">
    <location>
        <begin position="19"/>
        <end position="134"/>
    </location>
</feature>
<feature type="signal peptide" evidence="1">
    <location>
        <begin position="1"/>
        <end position="18"/>
    </location>
</feature>